<feature type="transmembrane region" description="Helical" evidence="1">
    <location>
        <begin position="12"/>
        <end position="29"/>
    </location>
</feature>
<evidence type="ECO:0000256" key="1">
    <source>
        <dbReference type="SAM" id="Phobius"/>
    </source>
</evidence>
<evidence type="ECO:0000313" key="4">
    <source>
        <dbReference type="Proteomes" id="UP000190637"/>
    </source>
</evidence>
<feature type="transmembrane region" description="Helical" evidence="1">
    <location>
        <begin position="34"/>
        <end position="54"/>
    </location>
</feature>
<dbReference type="AlphaFoldDB" id="A0A1T4QR69"/>
<proteinExistence type="predicted"/>
<keyword evidence="1" id="KW-0472">Membrane</keyword>
<sequence>MRPFTQPLPRVLGWVWIAIVAVNLVDLALRGRTYAAVVAAALLVFSVGVTYVLALRPKVVATEEGVRVVNPLREAFIPWQAFTWADVTDVLRVHAGDRVFRSWPLRETKRAKVRDNLRRADGYVELAEEEDPRRMRPVDFVARQLRDEAEKRKARPLSEQTEPTVVWSPDAVVALGAPAFLLVAALLFA</sequence>
<keyword evidence="1" id="KW-0812">Transmembrane</keyword>
<protein>
    <submittedName>
        <fullName evidence="3">PH domain-containing protein</fullName>
    </submittedName>
</protein>
<dbReference type="InterPro" id="IPR019692">
    <property type="entry name" value="CFP-6_PH"/>
</dbReference>
<feature type="domain" description="Low molecular weight protein antigen 6 PH" evidence="2">
    <location>
        <begin position="56"/>
        <end position="86"/>
    </location>
</feature>
<gene>
    <name evidence="3" type="ORF">SAMN02745673_02373</name>
</gene>
<keyword evidence="4" id="KW-1185">Reference proteome</keyword>
<dbReference type="Pfam" id="PF10756">
    <property type="entry name" value="bPH_6"/>
    <property type="match status" value="1"/>
</dbReference>
<feature type="transmembrane region" description="Helical" evidence="1">
    <location>
        <begin position="171"/>
        <end position="188"/>
    </location>
</feature>
<reference evidence="3 4" key="1">
    <citation type="submission" date="2017-02" db="EMBL/GenBank/DDBJ databases">
        <authorList>
            <person name="Peterson S.W."/>
        </authorList>
    </citation>
    <scope>NUCLEOTIDE SEQUENCE [LARGE SCALE GENOMIC DNA]</scope>
    <source>
        <strain evidence="3 4">DSM 45154</strain>
    </source>
</reference>
<evidence type="ECO:0000259" key="2">
    <source>
        <dbReference type="Pfam" id="PF10756"/>
    </source>
</evidence>
<organism evidence="3 4">
    <name type="scientific">Marinactinospora thermotolerans DSM 45154</name>
    <dbReference type="NCBI Taxonomy" id="1122192"/>
    <lineage>
        <taxon>Bacteria</taxon>
        <taxon>Bacillati</taxon>
        <taxon>Actinomycetota</taxon>
        <taxon>Actinomycetes</taxon>
        <taxon>Streptosporangiales</taxon>
        <taxon>Nocardiopsidaceae</taxon>
        <taxon>Marinactinospora</taxon>
    </lineage>
</organism>
<dbReference type="EMBL" id="FUWS01000005">
    <property type="protein sequence ID" value="SKA06107.1"/>
    <property type="molecule type" value="Genomic_DNA"/>
</dbReference>
<evidence type="ECO:0000313" key="3">
    <source>
        <dbReference type="EMBL" id="SKA06107.1"/>
    </source>
</evidence>
<accession>A0A1T4QR69</accession>
<name>A0A1T4QR69_9ACTN</name>
<dbReference type="STRING" id="1122192.SAMN02745673_02373"/>
<keyword evidence="1" id="KW-1133">Transmembrane helix</keyword>
<dbReference type="RefSeq" id="WP_200813615.1">
    <property type="nucleotide sequence ID" value="NZ_FUWS01000005.1"/>
</dbReference>
<dbReference type="Proteomes" id="UP000190637">
    <property type="component" value="Unassembled WGS sequence"/>
</dbReference>